<evidence type="ECO:0000313" key="2">
    <source>
        <dbReference type="Proteomes" id="UP000805193"/>
    </source>
</evidence>
<organism evidence="1 2">
    <name type="scientific">Ixodes persulcatus</name>
    <name type="common">Taiga tick</name>
    <dbReference type="NCBI Taxonomy" id="34615"/>
    <lineage>
        <taxon>Eukaryota</taxon>
        <taxon>Metazoa</taxon>
        <taxon>Ecdysozoa</taxon>
        <taxon>Arthropoda</taxon>
        <taxon>Chelicerata</taxon>
        <taxon>Arachnida</taxon>
        <taxon>Acari</taxon>
        <taxon>Parasitiformes</taxon>
        <taxon>Ixodida</taxon>
        <taxon>Ixodoidea</taxon>
        <taxon>Ixodidae</taxon>
        <taxon>Ixodinae</taxon>
        <taxon>Ixodes</taxon>
    </lineage>
</organism>
<protein>
    <submittedName>
        <fullName evidence="1">Uncharacterized protein</fullName>
    </submittedName>
</protein>
<dbReference type="EMBL" id="JABSTQ010009806">
    <property type="protein sequence ID" value="KAG0425745.1"/>
    <property type="molecule type" value="Genomic_DNA"/>
</dbReference>
<accession>A0AC60PXF8</accession>
<comment type="caution">
    <text evidence="1">The sequence shown here is derived from an EMBL/GenBank/DDBJ whole genome shotgun (WGS) entry which is preliminary data.</text>
</comment>
<keyword evidence="2" id="KW-1185">Reference proteome</keyword>
<evidence type="ECO:0000313" key="1">
    <source>
        <dbReference type="EMBL" id="KAG0425745.1"/>
    </source>
</evidence>
<gene>
    <name evidence="1" type="ORF">HPB47_027123</name>
</gene>
<name>A0AC60PXF8_IXOPE</name>
<dbReference type="Proteomes" id="UP000805193">
    <property type="component" value="Unassembled WGS sequence"/>
</dbReference>
<sequence length="395" mass="44965">MLIRWGVLPPLTASKFPEAMRRSSSPWLRSFGFAVVVVLIVASCLIAEVGASPGDQGAAYQSCVQRCLTGNCSTSELLMLFSAQRPWYLGALRWDCAEECRYDCMWQALQFLRKRGRPVTQFHGKWPFLRFYGIQEPASVAFSILNGFCHLWMWRKFRRLVPRSAPHYLIWKGQAVLSINAWFWSTVFHARDTPVTEKLDYFCAFSLVLYSLYSLFMRVLGTPHSVLASLSVTMPFVAFFAYHIHYLAFVHFDYGYNMLANVTAGLLNSLGWLGWCWWHWRRRPYVWRCALVVAALNLLLLLELGDFPPWHFLLDAHALWHLGTAPLPLLWYRFLIDDSLYELHKSSKAAKDGMAANGASPLPCPSCESHDPLLSKVGGQLTQNGNSIGDCSGYT</sequence>
<proteinExistence type="predicted"/>
<reference evidence="1 2" key="1">
    <citation type="journal article" date="2020" name="Cell">
        <title>Large-Scale Comparative Analyses of Tick Genomes Elucidate Their Genetic Diversity and Vector Capacities.</title>
        <authorList>
            <consortium name="Tick Genome and Microbiome Consortium (TIGMIC)"/>
            <person name="Jia N."/>
            <person name="Wang J."/>
            <person name="Shi W."/>
            <person name="Du L."/>
            <person name="Sun Y."/>
            <person name="Zhan W."/>
            <person name="Jiang J.F."/>
            <person name="Wang Q."/>
            <person name="Zhang B."/>
            <person name="Ji P."/>
            <person name="Bell-Sakyi L."/>
            <person name="Cui X.M."/>
            <person name="Yuan T.T."/>
            <person name="Jiang B.G."/>
            <person name="Yang W.F."/>
            <person name="Lam T.T."/>
            <person name="Chang Q.C."/>
            <person name="Ding S.J."/>
            <person name="Wang X.J."/>
            <person name="Zhu J.G."/>
            <person name="Ruan X.D."/>
            <person name="Zhao L."/>
            <person name="Wei J.T."/>
            <person name="Ye R.Z."/>
            <person name="Que T.C."/>
            <person name="Du C.H."/>
            <person name="Zhou Y.H."/>
            <person name="Cheng J.X."/>
            <person name="Dai P.F."/>
            <person name="Guo W.B."/>
            <person name="Han X.H."/>
            <person name="Huang E.J."/>
            <person name="Li L.F."/>
            <person name="Wei W."/>
            <person name="Gao Y.C."/>
            <person name="Liu J.Z."/>
            <person name="Shao H.Z."/>
            <person name="Wang X."/>
            <person name="Wang C.C."/>
            <person name="Yang T.C."/>
            <person name="Huo Q.B."/>
            <person name="Li W."/>
            <person name="Chen H.Y."/>
            <person name="Chen S.E."/>
            <person name="Zhou L.G."/>
            <person name="Ni X.B."/>
            <person name="Tian J.H."/>
            <person name="Sheng Y."/>
            <person name="Liu T."/>
            <person name="Pan Y.S."/>
            <person name="Xia L.Y."/>
            <person name="Li J."/>
            <person name="Zhao F."/>
            <person name="Cao W.C."/>
        </authorList>
    </citation>
    <scope>NUCLEOTIDE SEQUENCE [LARGE SCALE GENOMIC DNA]</scope>
    <source>
        <strain evidence="1">Iper-2018</strain>
    </source>
</reference>